<keyword evidence="3" id="KW-0227">DNA damage</keyword>
<sequence length="311" mass="34064">MEEAEQALIRVIGSKGLLAVLQAVKPASNKQASMVTITKDGMNIRWEDESKSLQSSIFLNSEVFAEFQVPWVRKTFGLHFHTFTDTLTVFASTSTSDLTIRYPGPNEELTFELVEAISEQQLCTYARINTLDLDLSPEISEYWQEPSSYFLAPGAMLREAIEDLEWAACSGAQTQGSVTVHLKRSPPSITLSASDAAELSIKLPVGDLAGFMCTEAEVYHKYKYKLMRAAFSNLPSAKEAATQMSTKVTVDSSGIMKVMHMVPLFGGGASQGNPLGPSGPNLSQGFSRRGSVHFFLLPQDVVIEYDGEDDV</sequence>
<protein>
    <recommendedName>
        <fullName evidence="8">Cell cycle checkpoint protein RAD1</fullName>
    </recommendedName>
</protein>
<gene>
    <name evidence="6" type="ORF">WJX73_005914</name>
</gene>
<comment type="subcellular location">
    <subcellularLocation>
        <location evidence="1">Nucleus</location>
    </subcellularLocation>
</comment>
<organism evidence="6 7">
    <name type="scientific">Symbiochloris irregularis</name>
    <dbReference type="NCBI Taxonomy" id="706552"/>
    <lineage>
        <taxon>Eukaryota</taxon>
        <taxon>Viridiplantae</taxon>
        <taxon>Chlorophyta</taxon>
        <taxon>core chlorophytes</taxon>
        <taxon>Trebouxiophyceae</taxon>
        <taxon>Trebouxiales</taxon>
        <taxon>Trebouxiaceae</taxon>
        <taxon>Symbiochloris</taxon>
    </lineage>
</organism>
<dbReference type="InterPro" id="IPR003021">
    <property type="entry name" value="Rad1_Rec1_Rad17"/>
</dbReference>
<dbReference type="Gene3D" id="3.70.10.10">
    <property type="match status" value="1"/>
</dbReference>
<keyword evidence="4" id="KW-0234">DNA repair</keyword>
<dbReference type="PANTHER" id="PTHR10870:SF0">
    <property type="entry name" value="CELL CYCLE CHECKPOINT PROTEIN RAD1"/>
    <property type="match status" value="1"/>
</dbReference>
<dbReference type="AlphaFoldDB" id="A0AAW1NLP7"/>
<keyword evidence="7" id="KW-1185">Reference proteome</keyword>
<accession>A0AAW1NLP7</accession>
<dbReference type="Proteomes" id="UP001465755">
    <property type="component" value="Unassembled WGS sequence"/>
</dbReference>
<proteinExistence type="inferred from homology"/>
<dbReference type="PANTHER" id="PTHR10870">
    <property type="entry name" value="CELL CYCLE CHECKPOINT PROTEIN RAD1"/>
    <property type="match status" value="1"/>
</dbReference>
<evidence type="ECO:0000256" key="1">
    <source>
        <dbReference type="ARBA" id="ARBA00004123"/>
    </source>
</evidence>
<evidence type="ECO:0000256" key="3">
    <source>
        <dbReference type="ARBA" id="ARBA00022763"/>
    </source>
</evidence>
<comment type="similarity">
    <text evidence="2">Belongs to the rad1 family.</text>
</comment>
<evidence type="ECO:0000256" key="4">
    <source>
        <dbReference type="ARBA" id="ARBA00023204"/>
    </source>
</evidence>
<dbReference type="GO" id="GO:0006281">
    <property type="term" value="P:DNA repair"/>
    <property type="evidence" value="ECO:0007669"/>
    <property type="project" value="UniProtKB-KW"/>
</dbReference>
<dbReference type="GO" id="GO:0030896">
    <property type="term" value="C:checkpoint clamp complex"/>
    <property type="evidence" value="ECO:0007669"/>
    <property type="project" value="TreeGrafter"/>
</dbReference>
<name>A0AAW1NLP7_9CHLO</name>
<evidence type="ECO:0000313" key="6">
    <source>
        <dbReference type="EMBL" id="KAK9785180.1"/>
    </source>
</evidence>
<reference evidence="6 7" key="1">
    <citation type="journal article" date="2024" name="Nat. Commun.">
        <title>Phylogenomics reveals the evolutionary origins of lichenization in chlorophyte algae.</title>
        <authorList>
            <person name="Puginier C."/>
            <person name="Libourel C."/>
            <person name="Otte J."/>
            <person name="Skaloud P."/>
            <person name="Haon M."/>
            <person name="Grisel S."/>
            <person name="Petersen M."/>
            <person name="Berrin J.G."/>
            <person name="Delaux P.M."/>
            <person name="Dal Grande F."/>
            <person name="Keller J."/>
        </authorList>
    </citation>
    <scope>NUCLEOTIDE SEQUENCE [LARGE SCALE GENOMIC DNA]</scope>
    <source>
        <strain evidence="6 7">SAG 2036</strain>
    </source>
</reference>
<dbReference type="GO" id="GO:0000077">
    <property type="term" value="P:DNA damage checkpoint signaling"/>
    <property type="evidence" value="ECO:0007669"/>
    <property type="project" value="InterPro"/>
</dbReference>
<keyword evidence="5" id="KW-0539">Nucleus</keyword>
<dbReference type="EMBL" id="JALJOQ010000315">
    <property type="protein sequence ID" value="KAK9785180.1"/>
    <property type="molecule type" value="Genomic_DNA"/>
</dbReference>
<evidence type="ECO:0008006" key="8">
    <source>
        <dbReference type="Google" id="ProtNLM"/>
    </source>
</evidence>
<evidence type="ECO:0000256" key="5">
    <source>
        <dbReference type="ARBA" id="ARBA00023242"/>
    </source>
</evidence>
<evidence type="ECO:0000256" key="2">
    <source>
        <dbReference type="ARBA" id="ARBA00010991"/>
    </source>
</evidence>
<dbReference type="Pfam" id="PF02144">
    <property type="entry name" value="Rad1"/>
    <property type="match status" value="1"/>
</dbReference>
<comment type="caution">
    <text evidence="6">The sequence shown here is derived from an EMBL/GenBank/DDBJ whole genome shotgun (WGS) entry which is preliminary data.</text>
</comment>
<evidence type="ECO:0000313" key="7">
    <source>
        <dbReference type="Proteomes" id="UP001465755"/>
    </source>
</evidence>